<name>A0ABU6UR22_9FABA</name>
<accession>A0ABU6UR22</accession>
<comment type="caution">
    <text evidence="1">The sequence shown here is derived from an EMBL/GenBank/DDBJ whole genome shotgun (WGS) entry which is preliminary data.</text>
</comment>
<evidence type="ECO:0000313" key="1">
    <source>
        <dbReference type="EMBL" id="MED6163777.1"/>
    </source>
</evidence>
<proteinExistence type="predicted"/>
<sequence>MFEPTLQRIRIDSVQVLSLGCILFGSESILHVGESNRDTWVESIRQGHESTHITHFGQSRVQRIDLILQESIHSCFYLFESLSLHSSSILLPPNHYVKLTSAPRKDPPQLSQLPLQKWFASKEVWEDFQNFYSKMPILQPRFLSEGLLPEDKYSKFWKLINFQGLRPLLFV</sequence>
<reference evidence="1 2" key="1">
    <citation type="journal article" date="2023" name="Plants (Basel)">
        <title>Bridging the Gap: Combining Genomics and Transcriptomics Approaches to Understand Stylosanthes scabra, an Orphan Legume from the Brazilian Caatinga.</title>
        <authorList>
            <person name="Ferreira-Neto J.R.C."/>
            <person name="da Silva M.D."/>
            <person name="Binneck E."/>
            <person name="de Melo N.F."/>
            <person name="da Silva R.H."/>
            <person name="de Melo A.L.T.M."/>
            <person name="Pandolfi V."/>
            <person name="Bustamante F.O."/>
            <person name="Brasileiro-Vidal A.C."/>
            <person name="Benko-Iseppon A.M."/>
        </authorList>
    </citation>
    <scope>NUCLEOTIDE SEQUENCE [LARGE SCALE GENOMIC DNA]</scope>
    <source>
        <tissue evidence="1">Leaves</tissue>
    </source>
</reference>
<evidence type="ECO:0000313" key="2">
    <source>
        <dbReference type="Proteomes" id="UP001341840"/>
    </source>
</evidence>
<evidence type="ECO:0008006" key="3">
    <source>
        <dbReference type="Google" id="ProtNLM"/>
    </source>
</evidence>
<protein>
    <recommendedName>
        <fullName evidence="3">Maturase K</fullName>
    </recommendedName>
</protein>
<organism evidence="1 2">
    <name type="scientific">Stylosanthes scabra</name>
    <dbReference type="NCBI Taxonomy" id="79078"/>
    <lineage>
        <taxon>Eukaryota</taxon>
        <taxon>Viridiplantae</taxon>
        <taxon>Streptophyta</taxon>
        <taxon>Embryophyta</taxon>
        <taxon>Tracheophyta</taxon>
        <taxon>Spermatophyta</taxon>
        <taxon>Magnoliopsida</taxon>
        <taxon>eudicotyledons</taxon>
        <taxon>Gunneridae</taxon>
        <taxon>Pentapetalae</taxon>
        <taxon>rosids</taxon>
        <taxon>fabids</taxon>
        <taxon>Fabales</taxon>
        <taxon>Fabaceae</taxon>
        <taxon>Papilionoideae</taxon>
        <taxon>50 kb inversion clade</taxon>
        <taxon>dalbergioids sensu lato</taxon>
        <taxon>Dalbergieae</taxon>
        <taxon>Pterocarpus clade</taxon>
        <taxon>Stylosanthes</taxon>
    </lineage>
</organism>
<dbReference type="EMBL" id="JASCZI010122142">
    <property type="protein sequence ID" value="MED6163777.1"/>
    <property type="molecule type" value="Genomic_DNA"/>
</dbReference>
<gene>
    <name evidence="1" type="ORF">PIB30_083317</name>
</gene>
<dbReference type="Proteomes" id="UP001341840">
    <property type="component" value="Unassembled WGS sequence"/>
</dbReference>
<keyword evidence="2" id="KW-1185">Reference proteome</keyword>